<dbReference type="GO" id="GO:0045259">
    <property type="term" value="C:proton-transporting ATP synthase complex"/>
    <property type="evidence" value="ECO:0007669"/>
    <property type="project" value="UniProtKB-KW"/>
</dbReference>
<dbReference type="Pfam" id="PF02823">
    <property type="entry name" value="ATP-synt_DE_N"/>
    <property type="match status" value="1"/>
</dbReference>
<dbReference type="PANTHER" id="PTHR13822">
    <property type="entry name" value="ATP SYNTHASE DELTA/EPSILON CHAIN"/>
    <property type="match status" value="1"/>
</dbReference>
<dbReference type="Pfam" id="PF00401">
    <property type="entry name" value="ATP-synt_DE"/>
    <property type="match status" value="1"/>
</dbReference>
<keyword evidence="9 14" id="KW-0472">Membrane</keyword>
<keyword evidence="6 14" id="KW-1003">Cell membrane</keyword>
<gene>
    <name evidence="14" type="primary">atpC</name>
    <name evidence="17" type="ORF">G4P54_18975</name>
</gene>
<comment type="function">
    <text evidence="1 14">Produces ATP from ADP in the presence of a proton gradient across the membrane.</text>
</comment>
<evidence type="ECO:0000256" key="8">
    <source>
        <dbReference type="ARBA" id="ARBA00023065"/>
    </source>
</evidence>
<accession>A0A6H0WR02</accession>
<evidence type="ECO:0000256" key="2">
    <source>
        <dbReference type="ARBA" id="ARBA00004202"/>
    </source>
</evidence>
<dbReference type="EMBL" id="CP048852">
    <property type="protein sequence ID" value="QIW81716.1"/>
    <property type="molecule type" value="Genomic_DNA"/>
</dbReference>
<dbReference type="GO" id="GO:0005886">
    <property type="term" value="C:plasma membrane"/>
    <property type="evidence" value="ECO:0007669"/>
    <property type="project" value="UniProtKB-SubCell"/>
</dbReference>
<dbReference type="AlphaFoldDB" id="A0A6H0WR02"/>
<dbReference type="InterPro" id="IPR020546">
    <property type="entry name" value="ATP_synth_F1_dsu/esu_N"/>
</dbReference>
<dbReference type="RefSeq" id="WP_024713798.1">
    <property type="nucleotide sequence ID" value="NZ_CP048852.1"/>
</dbReference>
<evidence type="ECO:0000256" key="7">
    <source>
        <dbReference type="ARBA" id="ARBA00022781"/>
    </source>
</evidence>
<name>A0A6H0WR02_9BACI</name>
<dbReference type="Proteomes" id="UP000501914">
    <property type="component" value="Chromosome"/>
</dbReference>
<evidence type="ECO:0000256" key="13">
    <source>
        <dbReference type="ARBA" id="ARBA00031795"/>
    </source>
</evidence>
<comment type="subcellular location">
    <subcellularLocation>
        <location evidence="2 14">Cell membrane</location>
        <topology evidence="2 14">Peripheral membrane protein</topology>
    </subcellularLocation>
</comment>
<dbReference type="HAMAP" id="MF_00530">
    <property type="entry name" value="ATP_synth_epsil_bac"/>
    <property type="match status" value="1"/>
</dbReference>
<keyword evidence="8 14" id="KW-0406">Ion transport</keyword>
<keyword evidence="11 14" id="KW-0066">ATP synthesis</keyword>
<dbReference type="InterPro" id="IPR001469">
    <property type="entry name" value="ATP_synth_F1_dsu/esu"/>
</dbReference>
<evidence type="ECO:0000256" key="11">
    <source>
        <dbReference type="ARBA" id="ARBA00023310"/>
    </source>
</evidence>
<feature type="compositionally biased region" description="Basic and acidic residues" evidence="16">
    <location>
        <begin position="87"/>
        <end position="102"/>
    </location>
</feature>
<dbReference type="GO" id="GO:0046933">
    <property type="term" value="F:proton-transporting ATP synthase activity, rotational mechanism"/>
    <property type="evidence" value="ECO:0007669"/>
    <property type="project" value="UniProtKB-UniRule"/>
</dbReference>
<proteinExistence type="inferred from homology"/>
<dbReference type="FunFam" id="2.60.15.10:FF:000001">
    <property type="entry name" value="ATP synthase epsilon chain"/>
    <property type="match status" value="1"/>
</dbReference>
<evidence type="ECO:0000313" key="17">
    <source>
        <dbReference type="EMBL" id="QIW81716.1"/>
    </source>
</evidence>
<dbReference type="InterPro" id="IPR036794">
    <property type="entry name" value="ATP_F1_dsu/esu_C_sf"/>
</dbReference>
<dbReference type="InterPro" id="IPR020547">
    <property type="entry name" value="ATP_synth_F1_esu_C"/>
</dbReference>
<dbReference type="KEGG" id="bteq:G4P54_18975"/>
<dbReference type="SUPFAM" id="SSF46604">
    <property type="entry name" value="Epsilon subunit of F1F0-ATP synthase C-terminal domain"/>
    <property type="match status" value="1"/>
</dbReference>
<evidence type="ECO:0000256" key="10">
    <source>
        <dbReference type="ARBA" id="ARBA00023196"/>
    </source>
</evidence>
<dbReference type="OrthoDB" id="9804110at2"/>
<keyword evidence="7 14" id="KW-0375">Hydrogen ion transport</keyword>
<evidence type="ECO:0000256" key="12">
    <source>
        <dbReference type="ARBA" id="ARBA00030215"/>
    </source>
</evidence>
<comment type="subunit">
    <text evidence="14 15">F-type ATPases have 2 components, CF(1) - the catalytic core - and CF(0) - the membrane proton channel. CF(1) has five subunits: alpha(3), beta(3), gamma(1), delta(1), epsilon(1). CF(0) has three main subunits: a, b and c.</text>
</comment>
<evidence type="ECO:0000256" key="15">
    <source>
        <dbReference type="RuleBase" id="RU003656"/>
    </source>
</evidence>
<dbReference type="Gene3D" id="1.20.5.440">
    <property type="entry name" value="ATP synthase delta/epsilon subunit, C-terminal domain"/>
    <property type="match status" value="1"/>
</dbReference>
<dbReference type="PANTHER" id="PTHR13822:SF10">
    <property type="entry name" value="ATP SYNTHASE EPSILON CHAIN, CHLOROPLASTIC"/>
    <property type="match status" value="1"/>
</dbReference>
<evidence type="ECO:0000313" key="18">
    <source>
        <dbReference type="Proteomes" id="UP000501914"/>
    </source>
</evidence>
<evidence type="ECO:0000256" key="16">
    <source>
        <dbReference type="SAM" id="MobiDB-lite"/>
    </source>
</evidence>
<dbReference type="FunFam" id="1.20.5.440:FF:000001">
    <property type="entry name" value="ATP synthase epsilon chain"/>
    <property type="match status" value="1"/>
</dbReference>
<evidence type="ECO:0000256" key="6">
    <source>
        <dbReference type="ARBA" id="ARBA00022475"/>
    </source>
</evidence>
<evidence type="ECO:0000256" key="14">
    <source>
        <dbReference type="HAMAP-Rule" id="MF_00530"/>
    </source>
</evidence>
<dbReference type="GO" id="GO:0005524">
    <property type="term" value="F:ATP binding"/>
    <property type="evidence" value="ECO:0007669"/>
    <property type="project" value="UniProtKB-UniRule"/>
</dbReference>
<feature type="region of interest" description="Disordered" evidence="16">
    <location>
        <begin position="86"/>
        <end position="112"/>
    </location>
</feature>
<sequence>MKTVKVNIVTPDGPVYDADIEMVSVRAESGDLGILPGHIPTVAPLKIGAVRLKKDGQTELVAVSGGFVEVRPDHVTILAQTAETAEGIDKERAEAARQRAQERLNSQSDDTDIRRAELALQRALNRLDVAGK</sequence>
<evidence type="ECO:0000256" key="5">
    <source>
        <dbReference type="ARBA" id="ARBA00022448"/>
    </source>
</evidence>
<evidence type="ECO:0000256" key="3">
    <source>
        <dbReference type="ARBA" id="ARBA00005712"/>
    </source>
</evidence>
<organism evidence="17 18">
    <name type="scientific">Bacillus tequilensis</name>
    <dbReference type="NCBI Taxonomy" id="227866"/>
    <lineage>
        <taxon>Bacteria</taxon>
        <taxon>Bacillati</taxon>
        <taxon>Bacillota</taxon>
        <taxon>Bacilli</taxon>
        <taxon>Bacillales</taxon>
        <taxon>Bacillaceae</taxon>
        <taxon>Bacillus</taxon>
    </lineage>
</organism>
<dbReference type="NCBIfam" id="NF001846">
    <property type="entry name" value="PRK00571.1-3"/>
    <property type="match status" value="1"/>
</dbReference>
<keyword evidence="10 14" id="KW-0139">CF(1)</keyword>
<dbReference type="InterPro" id="IPR036771">
    <property type="entry name" value="ATPsynth_dsu/esu_N"/>
</dbReference>
<evidence type="ECO:0000256" key="9">
    <source>
        <dbReference type="ARBA" id="ARBA00023136"/>
    </source>
</evidence>
<evidence type="ECO:0000256" key="1">
    <source>
        <dbReference type="ARBA" id="ARBA00003543"/>
    </source>
</evidence>
<keyword evidence="5 14" id="KW-0813">Transport</keyword>
<dbReference type="CDD" id="cd12152">
    <property type="entry name" value="F1-ATPase_delta"/>
    <property type="match status" value="1"/>
</dbReference>
<dbReference type="SUPFAM" id="SSF51344">
    <property type="entry name" value="Epsilon subunit of F1F0-ATP synthase N-terminal domain"/>
    <property type="match status" value="1"/>
</dbReference>
<reference evidence="17 18" key="1">
    <citation type="submission" date="2020-02" db="EMBL/GenBank/DDBJ databases">
        <title>Genome sequencing, annotation and comparative genomic analysis of Bacillus tequilensis EA-CB0015, an effective biological control agent against Pseudocercospora fijiensis in banana plants.</title>
        <authorList>
            <person name="Cuellar-Gaviria T.Z."/>
            <person name="Ju K.-S."/>
            <person name="Villegas-Escobar V."/>
        </authorList>
    </citation>
    <scope>NUCLEOTIDE SEQUENCE [LARGE SCALE GENOMIC DNA]</scope>
    <source>
        <strain evidence="17 18">EA-CB0015</strain>
    </source>
</reference>
<evidence type="ECO:0000256" key="4">
    <source>
        <dbReference type="ARBA" id="ARBA00014480"/>
    </source>
</evidence>
<dbReference type="NCBIfam" id="NF009980">
    <property type="entry name" value="PRK13446.1"/>
    <property type="match status" value="1"/>
</dbReference>
<keyword evidence="18" id="KW-1185">Reference proteome</keyword>
<dbReference type="NCBIfam" id="TIGR01216">
    <property type="entry name" value="ATP_synt_epsi"/>
    <property type="match status" value="1"/>
</dbReference>
<protein>
    <recommendedName>
        <fullName evidence="4 14">ATP synthase epsilon chain</fullName>
    </recommendedName>
    <alternativeName>
        <fullName evidence="13 14">ATP synthase F1 sector epsilon subunit</fullName>
    </alternativeName>
    <alternativeName>
        <fullName evidence="12 14">F-ATPase epsilon subunit</fullName>
    </alternativeName>
</protein>
<dbReference type="Gene3D" id="2.60.15.10">
    <property type="entry name" value="F0F1 ATP synthase delta/epsilon subunit, N-terminal"/>
    <property type="match status" value="1"/>
</dbReference>
<comment type="similarity">
    <text evidence="3 14 15">Belongs to the ATPase epsilon chain family.</text>
</comment>